<gene>
    <name evidence="7" type="ORF">Ctob_012526</name>
</gene>
<feature type="domain" description="AAA+ ATPase" evidence="5">
    <location>
        <begin position="222"/>
        <end position="376"/>
    </location>
</feature>
<dbReference type="Gene3D" id="3.40.50.300">
    <property type="entry name" value="P-loop containing nucleotide triphosphate hydrolases"/>
    <property type="match status" value="1"/>
</dbReference>
<dbReference type="GO" id="GO:0140664">
    <property type="term" value="F:ATP-dependent DNA damage sensor activity"/>
    <property type="evidence" value="ECO:0007669"/>
    <property type="project" value="InterPro"/>
</dbReference>
<reference evidence="8" key="1">
    <citation type="journal article" date="2015" name="PLoS Genet.">
        <title>Genome Sequence and Transcriptome Analyses of Chrysochromulina tobin: Metabolic Tools for Enhanced Algal Fitness in the Prominent Order Prymnesiales (Haptophyceae).</title>
        <authorList>
            <person name="Hovde B.T."/>
            <person name="Deodato C.R."/>
            <person name="Hunsperger H.M."/>
            <person name="Ryken S.A."/>
            <person name="Yost W."/>
            <person name="Jha R.K."/>
            <person name="Patterson J."/>
            <person name="Monnat R.J. Jr."/>
            <person name="Barlow S.B."/>
            <person name="Starkenburg S.R."/>
            <person name="Cattolico R.A."/>
        </authorList>
    </citation>
    <scope>NUCLEOTIDE SEQUENCE</scope>
    <source>
        <strain evidence="8">CCMP291</strain>
    </source>
</reference>
<feature type="domain" description="DNA mismatch repair proteins mutS family" evidence="6">
    <location>
        <begin position="223"/>
        <end position="419"/>
    </location>
</feature>
<dbReference type="AlphaFoldDB" id="A0A0M0JZ54"/>
<dbReference type="Pfam" id="PF00488">
    <property type="entry name" value="MutS_V"/>
    <property type="match status" value="1"/>
</dbReference>
<dbReference type="EMBL" id="JWZX01001981">
    <property type="protein sequence ID" value="KOO31597.1"/>
    <property type="molecule type" value="Genomic_DNA"/>
</dbReference>
<keyword evidence="1" id="KW-0547">Nucleotide-binding</keyword>
<evidence type="ECO:0000313" key="8">
    <source>
        <dbReference type="Proteomes" id="UP000037460"/>
    </source>
</evidence>
<keyword evidence="3" id="KW-0238">DNA-binding</keyword>
<dbReference type="PANTHER" id="PTHR11361:SF14">
    <property type="entry name" value="DNA MISMATCH REPAIR PROTEIN MUTS, TYPE 2"/>
    <property type="match status" value="1"/>
</dbReference>
<dbReference type="InterPro" id="IPR003593">
    <property type="entry name" value="AAA+_ATPase"/>
</dbReference>
<protein>
    <submittedName>
        <fullName evidence="7">DNA mismatch repair protein</fullName>
    </submittedName>
</protein>
<dbReference type="PANTHER" id="PTHR11361">
    <property type="entry name" value="DNA MISMATCH REPAIR PROTEIN MUTS FAMILY MEMBER"/>
    <property type="match status" value="1"/>
</dbReference>
<dbReference type="InterPro" id="IPR045076">
    <property type="entry name" value="MutS"/>
</dbReference>
<accession>A0A0M0JZ54</accession>
<comment type="caution">
    <text evidence="7">The sequence shown here is derived from an EMBL/GenBank/DDBJ whole genome shotgun (WGS) entry which is preliminary data.</text>
</comment>
<dbReference type="GO" id="GO:0030983">
    <property type="term" value="F:mismatched DNA binding"/>
    <property type="evidence" value="ECO:0007669"/>
    <property type="project" value="InterPro"/>
</dbReference>
<name>A0A0M0JZ54_9EUKA</name>
<dbReference type="SUPFAM" id="SSF52540">
    <property type="entry name" value="P-loop containing nucleoside triphosphate hydrolases"/>
    <property type="match status" value="1"/>
</dbReference>
<evidence type="ECO:0000313" key="7">
    <source>
        <dbReference type="EMBL" id="KOO31597.1"/>
    </source>
</evidence>
<evidence type="ECO:0000259" key="5">
    <source>
        <dbReference type="SMART" id="SM00382"/>
    </source>
</evidence>
<dbReference type="SMART" id="SM00382">
    <property type="entry name" value="AAA"/>
    <property type="match status" value="1"/>
</dbReference>
<proteinExistence type="predicted"/>
<organism evidence="7 8">
    <name type="scientific">Chrysochromulina tobinii</name>
    <dbReference type="NCBI Taxonomy" id="1460289"/>
    <lineage>
        <taxon>Eukaryota</taxon>
        <taxon>Haptista</taxon>
        <taxon>Haptophyta</taxon>
        <taxon>Prymnesiophyceae</taxon>
        <taxon>Prymnesiales</taxon>
        <taxon>Chrysochromulinaceae</taxon>
        <taxon>Chrysochromulina</taxon>
    </lineage>
</organism>
<dbReference type="InterPro" id="IPR027417">
    <property type="entry name" value="P-loop_NTPase"/>
</dbReference>
<evidence type="ECO:0000259" key="6">
    <source>
        <dbReference type="SMART" id="SM00534"/>
    </source>
</evidence>
<feature type="compositionally biased region" description="Low complexity" evidence="4">
    <location>
        <begin position="644"/>
        <end position="653"/>
    </location>
</feature>
<keyword evidence="8" id="KW-1185">Reference proteome</keyword>
<evidence type="ECO:0000256" key="2">
    <source>
        <dbReference type="ARBA" id="ARBA00022840"/>
    </source>
</evidence>
<dbReference type="SMART" id="SM00534">
    <property type="entry name" value="MUTSac"/>
    <property type="match status" value="1"/>
</dbReference>
<evidence type="ECO:0000256" key="1">
    <source>
        <dbReference type="ARBA" id="ARBA00022741"/>
    </source>
</evidence>
<sequence length="659" mass="67610">MPGGLGLSSDAFPILRSRRAAVSVAEKAVTQQMQQLMADGSFKQQLSEPDAQVQQRDGRWVVPVPPSSMRSLGIEVARSRRGSTVFVEPHQLVGLSSTARAAAASLAATEARLLLGVSLLLRRELGGLLESVNAAASLDGAVARAVLGRQWDGVVPMVGEEGVVQLPEARHPLLALRFASGAAKFKVVGNSVALQAGSKRTRAVTFDTEGGPAGASSSTSVLPQALLLTGPNGGGKSVVLKTVALCAVLCRLGVPLPCAPRSSEGMPPRCDFFSTIVTDLDDSQSVERDASSFTAHIRTCKAALAAVEEDARSQRHTLVVLDEPGAATDPLQGAAIARAVIEALLDAGALVLASTHSDALKRLGLADARIAVGAMALSPAGEPLYSLVLGAVGSSHALDAAAREGLPAALLERAQQLLPDAEGDGGTMRREMEALLVALQQTSAHAAMDREAAARARTQAEASLSDARKAAAAAAVSLGQSSDWLSKLTQRLDAMVARLRADKAEELELLGTTIRALRLGQRDATEARLRALAALGLQPVGTHTPLRKGESLSIVPAGSAGLGSGAQYGAVVEGVVAEDAGEYDASVLVAVRGAPAIRVDRSECATWLIEDSATDGGGDRWAWMAAPTAAVGSRAAAGAGGGAPAAAARGAASSKRKRR</sequence>
<dbReference type="OrthoDB" id="1924787at2759"/>
<dbReference type="InterPro" id="IPR000432">
    <property type="entry name" value="DNA_mismatch_repair_MutS_C"/>
</dbReference>
<feature type="region of interest" description="Disordered" evidence="4">
    <location>
        <begin position="635"/>
        <end position="659"/>
    </location>
</feature>
<dbReference type="GO" id="GO:0005524">
    <property type="term" value="F:ATP binding"/>
    <property type="evidence" value="ECO:0007669"/>
    <property type="project" value="UniProtKB-KW"/>
</dbReference>
<keyword evidence="2" id="KW-0067">ATP-binding</keyword>
<evidence type="ECO:0000256" key="3">
    <source>
        <dbReference type="ARBA" id="ARBA00023125"/>
    </source>
</evidence>
<dbReference type="GO" id="GO:0006298">
    <property type="term" value="P:mismatch repair"/>
    <property type="evidence" value="ECO:0007669"/>
    <property type="project" value="InterPro"/>
</dbReference>
<dbReference type="Proteomes" id="UP000037460">
    <property type="component" value="Unassembled WGS sequence"/>
</dbReference>
<evidence type="ECO:0000256" key="4">
    <source>
        <dbReference type="SAM" id="MobiDB-lite"/>
    </source>
</evidence>